<dbReference type="Pfam" id="PF21071">
    <property type="entry name" value="LARP1_HEAT"/>
    <property type="match status" value="1"/>
</dbReference>
<dbReference type="GO" id="GO:0048255">
    <property type="term" value="P:mRNA stabilization"/>
    <property type="evidence" value="ECO:0007669"/>
    <property type="project" value="InterPro"/>
</dbReference>
<organism evidence="3 5">
    <name type="scientific">Rotaria sordida</name>
    <dbReference type="NCBI Taxonomy" id="392033"/>
    <lineage>
        <taxon>Eukaryota</taxon>
        <taxon>Metazoa</taxon>
        <taxon>Spiralia</taxon>
        <taxon>Gnathifera</taxon>
        <taxon>Rotifera</taxon>
        <taxon>Eurotatoria</taxon>
        <taxon>Bdelloidea</taxon>
        <taxon>Philodinida</taxon>
        <taxon>Philodinidae</taxon>
        <taxon>Rotaria</taxon>
    </lineage>
</organism>
<evidence type="ECO:0000313" key="6">
    <source>
        <dbReference type="Proteomes" id="UP000663870"/>
    </source>
</evidence>
<evidence type="ECO:0000313" key="4">
    <source>
        <dbReference type="EMBL" id="CAF1571611.1"/>
    </source>
</evidence>
<keyword evidence="2" id="KW-0999">Mitochondrion inner membrane</keyword>
<dbReference type="Proteomes" id="UP000663870">
    <property type="component" value="Unassembled WGS sequence"/>
</dbReference>
<evidence type="ECO:0000313" key="5">
    <source>
        <dbReference type="Proteomes" id="UP000663854"/>
    </source>
</evidence>
<dbReference type="EMBL" id="CAJNOL010003705">
    <property type="protein sequence ID" value="CAF1571611.1"/>
    <property type="molecule type" value="Genomic_DNA"/>
</dbReference>
<evidence type="ECO:0000256" key="1">
    <source>
        <dbReference type="ARBA" id="ARBA00009658"/>
    </source>
</evidence>
<reference evidence="3" key="1">
    <citation type="submission" date="2021-02" db="EMBL/GenBank/DDBJ databases">
        <authorList>
            <person name="Nowell W R."/>
        </authorList>
    </citation>
    <scope>NUCLEOTIDE SEQUENCE</scope>
</reference>
<evidence type="ECO:0000256" key="2">
    <source>
        <dbReference type="RuleBase" id="RU366048"/>
    </source>
</evidence>
<accession>A0A815DG39</accession>
<proteinExistence type="inferred from homology"/>
<keyword evidence="2" id="KW-0472">Membrane</keyword>
<dbReference type="GO" id="GO:0007005">
    <property type="term" value="P:mitochondrion organization"/>
    <property type="evidence" value="ECO:0007669"/>
    <property type="project" value="TreeGrafter"/>
</dbReference>
<dbReference type="InterPro" id="IPR006607">
    <property type="entry name" value="DM15"/>
</dbReference>
<sequence>MEIIQIHMIFMVQHSSHTLLQQNGFIQQVYLKYKQECLDEKHFRQHVFEDFQQETLCDHEAGQLYGLEKFWAFLKYSRQKPNINSKLEEILKNYRNLEDFRVDGASFPQQFFPTKSNYTFEAIAAAVAKNSDTSNSLKPNVEEFSVLKRIGIGLAIAGGVINSMLYNVDDGHQDVIFDHFRSVKLDVIEEGTLFMISWLHRPIIFDIRTRPRSVPSITEIKDIKARREQSTSGER</sequence>
<keyword evidence="6" id="KW-1185">Reference proteome</keyword>
<keyword evidence="2" id="KW-0496">Mitochondrion</keyword>
<protein>
    <recommendedName>
        <fullName evidence="2">Prohibitin</fullName>
    </recommendedName>
</protein>
<name>A0A815DG39_9BILA</name>
<comment type="subcellular location">
    <subcellularLocation>
        <location evidence="2">Mitochondrion inner membrane</location>
    </subcellularLocation>
</comment>
<dbReference type="AlphaFoldDB" id="A0A815DG39"/>
<dbReference type="GO" id="GO:0000339">
    <property type="term" value="F:RNA cap binding"/>
    <property type="evidence" value="ECO:0007669"/>
    <property type="project" value="InterPro"/>
</dbReference>
<evidence type="ECO:0000313" key="3">
    <source>
        <dbReference type="EMBL" id="CAF1297390.1"/>
    </source>
</evidence>
<dbReference type="PANTHER" id="PTHR23222:SF0">
    <property type="entry name" value="PROHIBITIN 1"/>
    <property type="match status" value="1"/>
</dbReference>
<dbReference type="Proteomes" id="UP000663854">
    <property type="component" value="Unassembled WGS sequence"/>
</dbReference>
<comment type="similarity">
    <text evidence="1 2">Belongs to the prohibitin family.</text>
</comment>
<dbReference type="PANTHER" id="PTHR23222">
    <property type="entry name" value="PROHIBITIN"/>
    <property type="match status" value="1"/>
</dbReference>
<dbReference type="InterPro" id="IPR000163">
    <property type="entry name" value="Prohibitin"/>
</dbReference>
<dbReference type="EMBL" id="CAJNOH010002513">
    <property type="protein sequence ID" value="CAF1297390.1"/>
    <property type="molecule type" value="Genomic_DNA"/>
</dbReference>
<gene>
    <name evidence="4" type="ORF">JXQ802_LOCUS45262</name>
    <name evidence="3" type="ORF">PYM288_LOCUS29729</name>
</gene>
<dbReference type="GO" id="GO:0005743">
    <property type="term" value="C:mitochondrial inner membrane"/>
    <property type="evidence" value="ECO:0007669"/>
    <property type="project" value="UniProtKB-SubCell"/>
</dbReference>
<comment type="caution">
    <text evidence="3">The sequence shown here is derived from an EMBL/GenBank/DDBJ whole genome shotgun (WGS) entry which is preliminary data.</text>
</comment>